<dbReference type="RefSeq" id="WP_153571250.1">
    <property type="nucleotide sequence ID" value="NZ_CP045725.1"/>
</dbReference>
<name>A0A5Q2F6V9_9ACTN</name>
<keyword evidence="9" id="KW-1185">Reference proteome</keyword>
<evidence type="ECO:0000259" key="7">
    <source>
        <dbReference type="PROSITE" id="PS50893"/>
    </source>
</evidence>
<dbReference type="KEGG" id="rain:Rai3103_02395"/>
<evidence type="ECO:0000256" key="6">
    <source>
        <dbReference type="ARBA" id="ARBA00023136"/>
    </source>
</evidence>
<sequence>MSTPQAKLDLTNVTKVFYPHTVNERVALKAVSLSLREGDFVTIIGSNGAGKSTLLNVIAGVHRPEAGSIRIDGREVSRYADFQRARYISRVFQDPMAGTSPHLTIEQNLAMALARGSRRGLRRGVSARKRDRFREELATLELGLEDRLGVRVGMLSGGQRQALSLLMATFSEPEILLLDEHTAALDPQRAALVTRLTGEAVRRHGLTALMVTHNMEQALHLGNRLIMMHEGDIIFEIDAEAKAKATVPDLMKEFGKIRGATEALSDRTLLG</sequence>
<dbReference type="PROSITE" id="PS50893">
    <property type="entry name" value="ABC_TRANSPORTER_2"/>
    <property type="match status" value="1"/>
</dbReference>
<evidence type="ECO:0000256" key="2">
    <source>
        <dbReference type="ARBA" id="ARBA00022448"/>
    </source>
</evidence>
<keyword evidence="6" id="KW-0472">Membrane</keyword>
<evidence type="ECO:0000256" key="1">
    <source>
        <dbReference type="ARBA" id="ARBA00004202"/>
    </source>
</evidence>
<comment type="subcellular location">
    <subcellularLocation>
        <location evidence="1">Cell membrane</location>
        <topology evidence="1">Peripheral membrane protein</topology>
    </subcellularLocation>
</comment>
<proteinExistence type="predicted"/>
<evidence type="ECO:0000313" key="8">
    <source>
        <dbReference type="EMBL" id="QGF22722.1"/>
    </source>
</evidence>
<keyword evidence="4" id="KW-0547">Nucleotide-binding</keyword>
<dbReference type="InterPro" id="IPR050166">
    <property type="entry name" value="ABC_transporter_ATP-bind"/>
</dbReference>
<dbReference type="PROSITE" id="PS00211">
    <property type="entry name" value="ABC_TRANSPORTER_1"/>
    <property type="match status" value="1"/>
</dbReference>
<keyword evidence="3" id="KW-1003">Cell membrane</keyword>
<dbReference type="SUPFAM" id="SSF52540">
    <property type="entry name" value="P-loop containing nucleoside triphosphate hydrolases"/>
    <property type="match status" value="1"/>
</dbReference>
<dbReference type="Gene3D" id="3.40.50.300">
    <property type="entry name" value="P-loop containing nucleotide triphosphate hydrolases"/>
    <property type="match status" value="1"/>
</dbReference>
<dbReference type="InterPro" id="IPR027417">
    <property type="entry name" value="P-loop_NTPase"/>
</dbReference>
<dbReference type="Proteomes" id="UP000386847">
    <property type="component" value="Chromosome"/>
</dbReference>
<organism evidence="8 9">
    <name type="scientific">Raineyella fluvialis</name>
    <dbReference type="NCBI Taxonomy" id="2662261"/>
    <lineage>
        <taxon>Bacteria</taxon>
        <taxon>Bacillati</taxon>
        <taxon>Actinomycetota</taxon>
        <taxon>Actinomycetes</taxon>
        <taxon>Propionibacteriales</taxon>
        <taxon>Propionibacteriaceae</taxon>
        <taxon>Raineyella</taxon>
    </lineage>
</organism>
<evidence type="ECO:0000256" key="3">
    <source>
        <dbReference type="ARBA" id="ARBA00022475"/>
    </source>
</evidence>
<feature type="domain" description="ABC transporter" evidence="7">
    <location>
        <begin position="8"/>
        <end position="255"/>
    </location>
</feature>
<dbReference type="GO" id="GO:0005886">
    <property type="term" value="C:plasma membrane"/>
    <property type="evidence" value="ECO:0007669"/>
    <property type="project" value="UniProtKB-SubCell"/>
</dbReference>
<protein>
    <submittedName>
        <fullName evidence="8">ATP-binding cassette domain-containing protein</fullName>
    </submittedName>
</protein>
<dbReference type="EMBL" id="CP045725">
    <property type="protein sequence ID" value="QGF22722.1"/>
    <property type="molecule type" value="Genomic_DNA"/>
</dbReference>
<evidence type="ECO:0000256" key="4">
    <source>
        <dbReference type="ARBA" id="ARBA00022741"/>
    </source>
</evidence>
<gene>
    <name evidence="8" type="ORF">Rai3103_02395</name>
</gene>
<keyword evidence="2" id="KW-0813">Transport</keyword>
<evidence type="ECO:0000256" key="5">
    <source>
        <dbReference type="ARBA" id="ARBA00022840"/>
    </source>
</evidence>
<accession>A0A5Q2F6V9</accession>
<dbReference type="Pfam" id="PF00005">
    <property type="entry name" value="ABC_tran"/>
    <property type="match status" value="1"/>
</dbReference>
<dbReference type="PANTHER" id="PTHR42788:SF7">
    <property type="entry name" value="NITRATE ABC TRANSPORTER ATP-BINDING PROTEIN"/>
    <property type="match status" value="1"/>
</dbReference>
<dbReference type="InterPro" id="IPR003439">
    <property type="entry name" value="ABC_transporter-like_ATP-bd"/>
</dbReference>
<dbReference type="AlphaFoldDB" id="A0A5Q2F6V9"/>
<dbReference type="GO" id="GO:0005524">
    <property type="term" value="F:ATP binding"/>
    <property type="evidence" value="ECO:0007669"/>
    <property type="project" value="UniProtKB-KW"/>
</dbReference>
<keyword evidence="5 8" id="KW-0067">ATP-binding</keyword>
<reference evidence="8 9" key="1">
    <citation type="submission" date="2019-10" db="EMBL/GenBank/DDBJ databases">
        <title>Genomic analysis of Raineyella sp. CBA3103.</title>
        <authorList>
            <person name="Roh S.W."/>
        </authorList>
    </citation>
    <scope>NUCLEOTIDE SEQUENCE [LARGE SCALE GENOMIC DNA]</scope>
    <source>
        <strain evidence="8 9">CBA3103</strain>
    </source>
</reference>
<dbReference type="PANTHER" id="PTHR42788">
    <property type="entry name" value="TAURINE IMPORT ATP-BINDING PROTEIN-RELATED"/>
    <property type="match status" value="1"/>
</dbReference>
<dbReference type="GO" id="GO:0016887">
    <property type="term" value="F:ATP hydrolysis activity"/>
    <property type="evidence" value="ECO:0007669"/>
    <property type="project" value="InterPro"/>
</dbReference>
<evidence type="ECO:0000313" key="9">
    <source>
        <dbReference type="Proteomes" id="UP000386847"/>
    </source>
</evidence>
<dbReference type="InterPro" id="IPR003593">
    <property type="entry name" value="AAA+_ATPase"/>
</dbReference>
<dbReference type="SMART" id="SM00382">
    <property type="entry name" value="AAA"/>
    <property type="match status" value="1"/>
</dbReference>
<dbReference type="InterPro" id="IPR017871">
    <property type="entry name" value="ABC_transporter-like_CS"/>
</dbReference>